<organism evidence="1 2">
    <name type="scientific">Amnibacterium kyonggiense</name>
    <dbReference type="NCBI Taxonomy" id="595671"/>
    <lineage>
        <taxon>Bacteria</taxon>
        <taxon>Bacillati</taxon>
        <taxon>Actinomycetota</taxon>
        <taxon>Actinomycetes</taxon>
        <taxon>Micrococcales</taxon>
        <taxon>Microbacteriaceae</taxon>
        <taxon>Amnibacterium</taxon>
    </lineage>
</organism>
<dbReference type="SUPFAM" id="SSF55781">
    <property type="entry name" value="GAF domain-like"/>
    <property type="match status" value="1"/>
</dbReference>
<dbReference type="Gene3D" id="3.30.450.40">
    <property type="match status" value="1"/>
</dbReference>
<proteinExistence type="predicted"/>
<evidence type="ECO:0008006" key="3">
    <source>
        <dbReference type="Google" id="ProtNLM"/>
    </source>
</evidence>
<evidence type="ECO:0000313" key="1">
    <source>
        <dbReference type="EMBL" id="TDS79628.1"/>
    </source>
</evidence>
<dbReference type="OrthoDB" id="9808408at2"/>
<reference evidence="1 2" key="1">
    <citation type="submission" date="2019-03" db="EMBL/GenBank/DDBJ databases">
        <title>Genomic Encyclopedia of Archaeal and Bacterial Type Strains, Phase II (KMG-II): from individual species to whole genera.</title>
        <authorList>
            <person name="Goeker M."/>
        </authorList>
    </citation>
    <scope>NUCLEOTIDE SEQUENCE [LARGE SCALE GENOMIC DNA]</scope>
    <source>
        <strain evidence="1 2">DSM 24782</strain>
    </source>
</reference>
<keyword evidence="2" id="KW-1185">Reference proteome</keyword>
<sequence length="310" mass="33240">MSITDLTAARLRRPGANGARILLIADRSWLETSDSPDEHRVPVRLLDRLWLSSRRGIELDVVCGVGRVLRILESFADAWNVGDYDAVVLLPDLGASPLPQRLQRVIDRIAEMTRVLGVCDVPFRAPAPGSAAGWRDVRIAPRAGECPAPLVAEAVSSSLLGVLQPRTTPRMLEAPKRDTVAEHLQRIAVIATSAFAVGSAAIAVLTAGRTRTLAAVGPALPDQACVRAAAVRPLLVLDAWHDTHLARDIRPQGEVRFFAAHPLELADGSAMGTISVFDTEPRVADEFDGEILRDLAVLASAELQYAGASV</sequence>
<dbReference type="InterPro" id="IPR029016">
    <property type="entry name" value="GAF-like_dom_sf"/>
</dbReference>
<protein>
    <recommendedName>
        <fullName evidence="3">GAF domain-containing protein</fullName>
    </recommendedName>
</protein>
<evidence type="ECO:0000313" key="2">
    <source>
        <dbReference type="Proteomes" id="UP000295344"/>
    </source>
</evidence>
<comment type="caution">
    <text evidence="1">The sequence shown here is derived from an EMBL/GenBank/DDBJ whole genome shotgun (WGS) entry which is preliminary data.</text>
</comment>
<dbReference type="AlphaFoldDB" id="A0A4R7FPR6"/>
<accession>A0A4R7FPR6</accession>
<dbReference type="Proteomes" id="UP000295344">
    <property type="component" value="Unassembled WGS sequence"/>
</dbReference>
<dbReference type="RefSeq" id="WP_133763970.1">
    <property type="nucleotide sequence ID" value="NZ_BAAARP010000001.1"/>
</dbReference>
<dbReference type="EMBL" id="SOAM01000001">
    <property type="protein sequence ID" value="TDS79628.1"/>
    <property type="molecule type" value="Genomic_DNA"/>
</dbReference>
<name>A0A4R7FPR6_9MICO</name>
<gene>
    <name evidence="1" type="ORF">CLV52_0162</name>
</gene>